<evidence type="ECO:0000256" key="5">
    <source>
        <dbReference type="ARBA" id="ARBA00022741"/>
    </source>
</evidence>
<dbReference type="Pfam" id="PF00365">
    <property type="entry name" value="PFK"/>
    <property type="match status" value="1"/>
</dbReference>
<dbReference type="GO" id="GO:0046872">
    <property type="term" value="F:metal ion binding"/>
    <property type="evidence" value="ECO:0007669"/>
    <property type="project" value="UniProtKB-KW"/>
</dbReference>
<keyword evidence="3" id="KW-0808">Transferase</keyword>
<dbReference type="EMBL" id="LXWW01000076">
    <property type="protein sequence ID" value="OAO16518.1"/>
    <property type="molecule type" value="Genomic_DNA"/>
</dbReference>
<dbReference type="PANTHER" id="PTHR45770">
    <property type="entry name" value="ATP-DEPENDENT 6-PHOSPHOFRUCTOKINASE 1"/>
    <property type="match status" value="1"/>
</dbReference>
<dbReference type="PRINTS" id="PR00476">
    <property type="entry name" value="PHFRCTKINASE"/>
</dbReference>
<dbReference type="UniPathway" id="UPA00109">
    <property type="reaction ID" value="UER00182"/>
</dbReference>
<organism evidence="12 13">
    <name type="scientific">Blastocystis sp. subtype 1 (strain ATCC 50177 / NandII)</name>
    <dbReference type="NCBI Taxonomy" id="478820"/>
    <lineage>
        <taxon>Eukaryota</taxon>
        <taxon>Sar</taxon>
        <taxon>Stramenopiles</taxon>
        <taxon>Bigyra</taxon>
        <taxon>Opalozoa</taxon>
        <taxon>Opalinata</taxon>
        <taxon>Blastocystidae</taxon>
        <taxon>Blastocystis</taxon>
    </lineage>
</organism>
<evidence type="ECO:0000256" key="6">
    <source>
        <dbReference type="ARBA" id="ARBA00022777"/>
    </source>
</evidence>
<dbReference type="InterPro" id="IPR012004">
    <property type="entry name" value="PyroP-dep_PFK_TP0108"/>
</dbReference>
<evidence type="ECO:0000256" key="10">
    <source>
        <dbReference type="ARBA" id="ARBA00048070"/>
    </source>
</evidence>
<evidence type="ECO:0000259" key="11">
    <source>
        <dbReference type="Pfam" id="PF00365"/>
    </source>
</evidence>
<evidence type="ECO:0000313" key="12">
    <source>
        <dbReference type="EMBL" id="OAO16518.1"/>
    </source>
</evidence>
<dbReference type="NCBIfam" id="NF005301">
    <property type="entry name" value="PRK06830.1"/>
    <property type="match status" value="1"/>
</dbReference>
<protein>
    <submittedName>
        <fullName evidence="12">Phosphofructokinase</fullName>
    </submittedName>
</protein>
<dbReference type="OrthoDB" id="537915at2759"/>
<evidence type="ECO:0000256" key="8">
    <source>
        <dbReference type="ARBA" id="ARBA00022842"/>
    </source>
</evidence>
<dbReference type="Gene3D" id="3.40.50.450">
    <property type="match status" value="1"/>
</dbReference>
<keyword evidence="7" id="KW-0067">ATP-binding</keyword>
<reference evidence="12 13" key="1">
    <citation type="submission" date="2016-05" db="EMBL/GenBank/DDBJ databases">
        <title>Nuclear genome of Blastocystis sp. subtype 1 NandII.</title>
        <authorList>
            <person name="Gentekaki E."/>
            <person name="Curtis B."/>
            <person name="Stairs C."/>
            <person name="Eme L."/>
            <person name="Herman E."/>
            <person name="Klimes V."/>
            <person name="Arias M.C."/>
            <person name="Elias M."/>
            <person name="Hilliou F."/>
            <person name="Klute M."/>
            <person name="Malik S.-B."/>
            <person name="Pightling A."/>
            <person name="Rachubinski R."/>
            <person name="Salas D."/>
            <person name="Schlacht A."/>
            <person name="Suga H."/>
            <person name="Archibald J."/>
            <person name="Ball S.G."/>
            <person name="Clark G."/>
            <person name="Dacks J."/>
            <person name="Van Der Giezen M."/>
            <person name="Tsaousis A."/>
            <person name="Roger A."/>
        </authorList>
    </citation>
    <scope>NUCLEOTIDE SEQUENCE [LARGE SCALE GENOMIC DNA]</scope>
    <source>
        <strain evidence="13">ATCC 50177 / NandII</strain>
    </source>
</reference>
<dbReference type="Proteomes" id="UP000078348">
    <property type="component" value="Unassembled WGS sequence"/>
</dbReference>
<proteinExistence type="predicted"/>
<evidence type="ECO:0000256" key="2">
    <source>
        <dbReference type="ARBA" id="ARBA00002659"/>
    </source>
</evidence>
<keyword evidence="13" id="KW-1185">Reference proteome</keyword>
<dbReference type="SUPFAM" id="SSF53784">
    <property type="entry name" value="Phosphofructokinase"/>
    <property type="match status" value="1"/>
</dbReference>
<dbReference type="GO" id="GO:0005737">
    <property type="term" value="C:cytoplasm"/>
    <property type="evidence" value="ECO:0007669"/>
    <property type="project" value="UniProtKB-ARBA"/>
</dbReference>
<evidence type="ECO:0000313" key="13">
    <source>
        <dbReference type="Proteomes" id="UP000078348"/>
    </source>
</evidence>
<gene>
    <name evidence="12" type="ORF">AV274_1765</name>
</gene>
<keyword evidence="9" id="KW-0324">Glycolysis</keyword>
<comment type="function">
    <text evidence="2">Catalyzes the phosphorylation of D-fructose 6-phosphate to fructose 1,6-bisphosphate by ATP, the first committing step of glycolysis.</text>
</comment>
<dbReference type="GO" id="GO:0003872">
    <property type="term" value="F:6-phosphofructokinase activity"/>
    <property type="evidence" value="ECO:0007669"/>
    <property type="project" value="UniProtKB-EC"/>
</dbReference>
<dbReference type="STRING" id="478820.A0A196SHL5"/>
<comment type="cofactor">
    <cofactor evidence="1">
        <name>Mg(2+)</name>
        <dbReference type="ChEBI" id="CHEBI:18420"/>
    </cofactor>
</comment>
<evidence type="ECO:0000256" key="9">
    <source>
        <dbReference type="ARBA" id="ARBA00023152"/>
    </source>
</evidence>
<sequence>MSYTKLERTVPVFENTEVLDDFPLESIRLVEVPHMAKLFQDSGAIENIRTNVGIAGELYNEYQDDKNCVIADLLRTSTSNPQLTAYVRAGARKHLWYNKDEVGAVIVTCGGICPGLNNIIREIVVALYRLYGVTRVYGMMNGYGGFTTALENEDENVVVLTPEVVDSIHHQGGTFLRSARGGFNADNILTWCQKHRVNQIYVVGGDGTHRGANALFGEIQKRNLPISIGGIPKTIDNDIAMVDRSFGFETAVQECVRAIDSAMVEAMSCEYGVGIVKLMGRDAGFIAAYATLASHDVDCCLIPEVDVDLYDDEYGVFPYVRRCLEKQRHCVLVTSEGITIPGLEGDGTTDASGNKRYPDVGLYLKKALVEYFASEENNPGHMNVSVKYIDPSYMIRSVPASAFDSIQCLLLAENVVHGMMAGFTGFTVGVCNNRSVYIPIKDLTDNSPRRLYPFGRTYERVVNITGQPDFSIPMKKRLAKRT</sequence>
<dbReference type="GO" id="GO:0005524">
    <property type="term" value="F:ATP binding"/>
    <property type="evidence" value="ECO:0007669"/>
    <property type="project" value="UniProtKB-KW"/>
</dbReference>
<dbReference type="InterPro" id="IPR035966">
    <property type="entry name" value="PKF_sf"/>
</dbReference>
<keyword evidence="6 12" id="KW-0418">Kinase</keyword>
<feature type="domain" description="Phosphofructokinase" evidence="11">
    <location>
        <begin position="105"/>
        <end position="417"/>
    </location>
</feature>
<dbReference type="InterPro" id="IPR050929">
    <property type="entry name" value="PFKA"/>
</dbReference>
<dbReference type="FunFam" id="3.40.50.450:FF:000002">
    <property type="entry name" value="ATP-dependent 6-phosphofructokinase"/>
    <property type="match status" value="1"/>
</dbReference>
<accession>A0A196SHL5</accession>
<comment type="caution">
    <text evidence="12">The sequence shown here is derived from an EMBL/GenBank/DDBJ whole genome shotgun (WGS) entry which is preliminary data.</text>
</comment>
<evidence type="ECO:0000256" key="3">
    <source>
        <dbReference type="ARBA" id="ARBA00022679"/>
    </source>
</evidence>
<evidence type="ECO:0000256" key="4">
    <source>
        <dbReference type="ARBA" id="ARBA00022723"/>
    </source>
</evidence>
<evidence type="ECO:0000256" key="1">
    <source>
        <dbReference type="ARBA" id="ARBA00001946"/>
    </source>
</evidence>
<dbReference type="InterPro" id="IPR022953">
    <property type="entry name" value="ATP_PFK"/>
</dbReference>
<evidence type="ECO:0000256" key="7">
    <source>
        <dbReference type="ARBA" id="ARBA00022840"/>
    </source>
</evidence>
<dbReference type="PIRSF" id="PIRSF000534">
    <property type="entry name" value="PPi_PFK_TP0108"/>
    <property type="match status" value="1"/>
</dbReference>
<name>A0A196SHL5_BLAHN</name>
<keyword evidence="4" id="KW-0479">Metal-binding</keyword>
<comment type="catalytic activity">
    <reaction evidence="10">
        <text>beta-D-fructose 6-phosphate + ATP = beta-D-fructose 1,6-bisphosphate + ADP + H(+)</text>
        <dbReference type="Rhea" id="RHEA:16109"/>
        <dbReference type="ChEBI" id="CHEBI:15378"/>
        <dbReference type="ChEBI" id="CHEBI:30616"/>
        <dbReference type="ChEBI" id="CHEBI:32966"/>
        <dbReference type="ChEBI" id="CHEBI:57634"/>
        <dbReference type="ChEBI" id="CHEBI:456216"/>
        <dbReference type="EC" id="2.7.1.11"/>
    </reaction>
</comment>
<dbReference type="AlphaFoldDB" id="A0A196SHL5"/>
<dbReference type="GO" id="GO:0006002">
    <property type="term" value="P:fructose 6-phosphate metabolic process"/>
    <property type="evidence" value="ECO:0007669"/>
    <property type="project" value="InterPro"/>
</dbReference>
<keyword evidence="5" id="KW-0547">Nucleotide-binding</keyword>
<dbReference type="InterPro" id="IPR000023">
    <property type="entry name" value="Phosphofructokinase_dom"/>
</dbReference>
<keyword evidence="8" id="KW-0460">Magnesium</keyword>